<dbReference type="AlphaFoldDB" id="A0A1I8EYW4"/>
<dbReference type="Pfam" id="PF10545">
    <property type="entry name" value="MADF_DNA_bdg"/>
    <property type="match status" value="1"/>
</dbReference>
<organism evidence="3">
    <name type="scientific">Wuchereria bancrofti</name>
    <dbReference type="NCBI Taxonomy" id="6293"/>
    <lineage>
        <taxon>Eukaryota</taxon>
        <taxon>Metazoa</taxon>
        <taxon>Ecdysozoa</taxon>
        <taxon>Nematoda</taxon>
        <taxon>Chromadorea</taxon>
        <taxon>Rhabditida</taxon>
        <taxon>Spirurina</taxon>
        <taxon>Spiruromorpha</taxon>
        <taxon>Filarioidea</taxon>
        <taxon>Onchocercidae</taxon>
        <taxon>Wuchereria</taxon>
    </lineage>
</organism>
<evidence type="ECO:0000313" key="2">
    <source>
        <dbReference type="Proteomes" id="UP000093561"/>
    </source>
</evidence>
<evidence type="ECO:0000313" key="3">
    <source>
        <dbReference type="WBParaSite" id="maker-PairedContig_6251-snap-gene-0.7-mRNA-1"/>
    </source>
</evidence>
<dbReference type="PROSITE" id="PS51029">
    <property type="entry name" value="MADF"/>
    <property type="match status" value="1"/>
</dbReference>
<dbReference type="InterPro" id="IPR006578">
    <property type="entry name" value="MADF-dom"/>
</dbReference>
<proteinExistence type="predicted"/>
<dbReference type="WBParaSite" id="mrna-Wban_10759">
    <property type="protein sequence ID" value="mrna-Wban_10759"/>
    <property type="gene ID" value="Wban_10759"/>
</dbReference>
<evidence type="ECO:0000313" key="4">
    <source>
        <dbReference type="WBParaSite" id="mrna-Wban_10759"/>
    </source>
</evidence>
<protein>
    <submittedName>
        <fullName evidence="3 4">MADF domain-containing protein</fullName>
    </submittedName>
</protein>
<reference evidence="2" key="1">
    <citation type="submission" date="2015-03" db="EMBL/GenBank/DDBJ databases">
        <title>Wuchereria bancrofti Genome Sequencing Papua New Guinea Strain.</title>
        <authorList>
            <person name="Small S.T."/>
            <person name="Serre D."/>
            <person name="Zimmerman P.A."/>
        </authorList>
    </citation>
    <scope>NUCLEOTIDE SEQUENCE [LARGE SCALE GENOMIC DNA]</scope>
    <source>
        <strain evidence="2">pt0022</strain>
    </source>
</reference>
<sequence>MSTIFDDFIDVVKAHPIIYDIRMKESLATVAKCVQQRGHDINGDGCRRRWNKLKFAYARDRTLRRIQGTPPLRSSCAKYFDLLAFLNPFLDDYKAESDDDSTIHSTVLKNESENDNPLNNRLHLLAMKTEESRSLEVKSSK</sequence>
<feature type="domain" description="MADF" evidence="1">
    <location>
        <begin position="7"/>
        <end position="91"/>
    </location>
</feature>
<reference evidence="2" key="2">
    <citation type="journal article" date="2016" name="Mol. Ecol.">
        <title>Population genomics of the filarial nematode parasite Wuchereria bancrofti from mosquitoes.</title>
        <authorList>
            <person name="Small S.T."/>
            <person name="Reimer L.J."/>
            <person name="Tisch D.J."/>
            <person name="King C.L."/>
            <person name="Christensen B.M."/>
            <person name="Siba P.M."/>
            <person name="Kazura J.W."/>
            <person name="Serre D."/>
            <person name="Zimmerman P.A."/>
        </authorList>
    </citation>
    <scope>NUCLEOTIDE SEQUENCE</scope>
    <source>
        <strain evidence="2">pt0022</strain>
    </source>
</reference>
<evidence type="ECO:0000259" key="1">
    <source>
        <dbReference type="PROSITE" id="PS51029"/>
    </source>
</evidence>
<accession>A0A1I8EYW4</accession>
<name>A0A1I8EYW4_WUCBA</name>
<reference evidence="3" key="3">
    <citation type="submission" date="2016-11" db="UniProtKB">
        <authorList>
            <consortium name="WormBaseParasite"/>
        </authorList>
    </citation>
    <scope>IDENTIFICATION</scope>
    <source>
        <strain evidence="3 4">pt0022</strain>
    </source>
</reference>
<dbReference type="Proteomes" id="UP000093561">
    <property type="component" value="Unassembled WGS sequence"/>
</dbReference>
<dbReference type="SMART" id="SM00595">
    <property type="entry name" value="MADF"/>
    <property type="match status" value="1"/>
</dbReference>
<dbReference type="WBParaSite" id="maker-PairedContig_6251-snap-gene-0.7-mRNA-1">
    <property type="protein sequence ID" value="maker-PairedContig_6251-snap-gene-0.7-mRNA-1"/>
    <property type="gene ID" value="maker-PairedContig_6251-snap-gene-0.7"/>
</dbReference>